<dbReference type="NCBIfam" id="NF038134">
    <property type="entry name" value="choice_anch_M"/>
    <property type="match status" value="1"/>
</dbReference>
<evidence type="ECO:0000256" key="1">
    <source>
        <dbReference type="SAM" id="SignalP"/>
    </source>
</evidence>
<evidence type="ECO:0000313" key="2">
    <source>
        <dbReference type="EMBL" id="MFC0530960.1"/>
    </source>
</evidence>
<feature type="chain" id="PRO_5045572776" evidence="1">
    <location>
        <begin position="27"/>
        <end position="484"/>
    </location>
</feature>
<keyword evidence="1" id="KW-0732">Signal</keyword>
<dbReference type="NCBIfam" id="TIGR03769">
    <property type="entry name" value="P_ac_wall_RPT"/>
    <property type="match status" value="1"/>
</dbReference>
<name>A0ABV6M8C1_9ACTN</name>
<keyword evidence="3" id="KW-1185">Reference proteome</keyword>
<protein>
    <submittedName>
        <fullName evidence="2">Choice-of-anchor M domain-containing protein</fullName>
    </submittedName>
</protein>
<dbReference type="RefSeq" id="WP_377254543.1">
    <property type="nucleotide sequence ID" value="NZ_JBHLUH010000053.1"/>
</dbReference>
<reference evidence="2 3" key="1">
    <citation type="submission" date="2024-09" db="EMBL/GenBank/DDBJ databases">
        <authorList>
            <person name="Sun Q."/>
            <person name="Mori K."/>
        </authorList>
    </citation>
    <scope>NUCLEOTIDE SEQUENCE [LARGE SCALE GENOMIC DNA]</scope>
    <source>
        <strain evidence="2 3">TBRC 3947</strain>
    </source>
</reference>
<evidence type="ECO:0000313" key="3">
    <source>
        <dbReference type="Proteomes" id="UP001589867"/>
    </source>
</evidence>
<proteinExistence type="predicted"/>
<dbReference type="Proteomes" id="UP001589867">
    <property type="component" value="Unassembled WGS sequence"/>
</dbReference>
<feature type="signal peptide" evidence="1">
    <location>
        <begin position="1"/>
        <end position="26"/>
    </location>
</feature>
<organism evidence="2 3">
    <name type="scientific">Phytohabitans kaempferiae</name>
    <dbReference type="NCBI Taxonomy" id="1620943"/>
    <lineage>
        <taxon>Bacteria</taxon>
        <taxon>Bacillati</taxon>
        <taxon>Actinomycetota</taxon>
        <taxon>Actinomycetes</taxon>
        <taxon>Micromonosporales</taxon>
        <taxon>Micromonosporaceae</taxon>
    </lineage>
</organism>
<gene>
    <name evidence="2" type="ORF">ACFFIA_25280</name>
</gene>
<dbReference type="InterPro" id="IPR022435">
    <property type="entry name" value="Surface-anchored_actinobac"/>
</dbReference>
<dbReference type="EMBL" id="JBHLUH010000053">
    <property type="protein sequence ID" value="MFC0530960.1"/>
    <property type="molecule type" value="Genomic_DNA"/>
</dbReference>
<accession>A0ABV6M8C1</accession>
<sequence length="484" mass="49199">MRGPLAALAAGAVAAAVVVAPSPAVAAEQVVLSKGHVDAIDVHYEGGAFVLKVRDDTVAPAVTRDPADVIFHALPESEIAVPDVPSYAFLGTPGTPVWILPQVQDPNLLWPGWETLNLPTGTFAGGKIRLSLVGVEGPGRVSVFMNDAFGNAQVLFRSDDGLPDAIEVGDHVHAHANWAFGATGRYTLKFQADATLTDGTPVSSPVVDYTFVVGELTDPDPEVALDIFGLQDSYTPGQQVNLVALQTPETDLDHYHWFSKCPGAADFAVVSGELAAAYSFTATEALNGCQYKAVLYDDDHNAVAEAAPVTLVVEGGGGPGEPGASQSITATVREADGALVLSVDPNDRTVALPATTLGAAGDRLEAAGALRPVTVTDTRAAKPGWNAAGQVSAFTADGGASFGGKYLGWSPQVLTQASGQGVVAGPVAPPGFTSGNGIAGGAVLGSAAAGSGRGTAQLGAELRLELPTETGAGTYTATLTLTAI</sequence>
<comment type="caution">
    <text evidence="2">The sequence shown here is derived from an EMBL/GenBank/DDBJ whole genome shotgun (WGS) entry which is preliminary data.</text>
</comment>